<evidence type="ECO:0000313" key="3">
    <source>
        <dbReference type="Proteomes" id="UP000663827"/>
    </source>
</evidence>
<feature type="region of interest" description="Disordered" evidence="1">
    <location>
        <begin position="393"/>
        <end position="415"/>
    </location>
</feature>
<evidence type="ECO:0000256" key="1">
    <source>
        <dbReference type="SAM" id="MobiDB-lite"/>
    </source>
</evidence>
<dbReference type="AlphaFoldDB" id="A0A8H3HR31"/>
<dbReference type="Proteomes" id="UP000663827">
    <property type="component" value="Unassembled WGS sequence"/>
</dbReference>
<evidence type="ECO:0000313" key="2">
    <source>
        <dbReference type="EMBL" id="CAE7184004.1"/>
    </source>
</evidence>
<comment type="caution">
    <text evidence="2">The sequence shown here is derived from an EMBL/GenBank/DDBJ whole genome shotgun (WGS) entry which is preliminary data.</text>
</comment>
<gene>
    <name evidence="2" type="ORF">RDB_LOCUS120245</name>
</gene>
<feature type="compositionally biased region" description="Basic and acidic residues" evidence="1">
    <location>
        <begin position="397"/>
        <end position="411"/>
    </location>
</feature>
<dbReference type="EMBL" id="CAJNJQ010002751">
    <property type="protein sequence ID" value="CAE7184004.1"/>
    <property type="molecule type" value="Genomic_DNA"/>
</dbReference>
<protein>
    <submittedName>
        <fullName evidence="2">Uncharacterized protein</fullName>
    </submittedName>
</protein>
<feature type="compositionally biased region" description="Polar residues" evidence="1">
    <location>
        <begin position="47"/>
        <end position="62"/>
    </location>
</feature>
<reference evidence="2" key="1">
    <citation type="submission" date="2021-01" db="EMBL/GenBank/DDBJ databases">
        <authorList>
            <person name="Kaushik A."/>
        </authorList>
    </citation>
    <scope>NUCLEOTIDE SEQUENCE</scope>
    <source>
        <strain evidence="2">AG5</strain>
    </source>
</reference>
<sequence length="438" mass="47919">MKPMSDTPVAKVKPKAPTWVASEFRAQVTPNKPHVRPPPPRPKDPSTVRTATKPISQFTDPNISLDPQLKKQISARPFSVQPAPSFLPKALKERSAHRTQDPALSHIQTPVFQTRIQPSAASDGIAAQKEVLPMPPPPRIEPKAIVVPESPAVFTDKEYVPLTDLVTPRVFENINTISGKGKERIVSSDSDLPISDGPAVEDSMLMNEGETEAFGMNDLSLGLDRDTSHVGYSSEPGRKSTSKFIKGGLAARALMVITQRQKDDALWHHYQSAKLSKNSNTREDLRVHVVRVLQRVGDSILVQCALPPGESIGAIGNLAGDIRLDDTLVDPILVDVLFSQSGMRNLRAIEPSAVIRLWKPWIEINFDDASRPLPTSPVGNVNDKHLAITTVAGDSADNTREHSQSIPRHPEPPGSYGKISAHDRRAQYALLCSRFIVA</sequence>
<organism evidence="2 3">
    <name type="scientific">Rhizoctonia solani</name>
    <dbReference type="NCBI Taxonomy" id="456999"/>
    <lineage>
        <taxon>Eukaryota</taxon>
        <taxon>Fungi</taxon>
        <taxon>Dikarya</taxon>
        <taxon>Basidiomycota</taxon>
        <taxon>Agaricomycotina</taxon>
        <taxon>Agaricomycetes</taxon>
        <taxon>Cantharellales</taxon>
        <taxon>Ceratobasidiaceae</taxon>
        <taxon>Rhizoctonia</taxon>
    </lineage>
</organism>
<feature type="region of interest" description="Disordered" evidence="1">
    <location>
        <begin position="24"/>
        <end position="64"/>
    </location>
</feature>
<proteinExistence type="predicted"/>
<accession>A0A8H3HR31</accession>
<name>A0A8H3HR31_9AGAM</name>